<dbReference type="AlphaFoldDB" id="A0A0E9UPC6"/>
<name>A0A0E9UPC6_ANGAN</name>
<reference evidence="1" key="2">
    <citation type="journal article" date="2015" name="Fish Shellfish Immunol.">
        <title>Early steps in the European eel (Anguilla anguilla)-Vibrio vulnificus interaction in the gills: Role of the RtxA13 toxin.</title>
        <authorList>
            <person name="Callol A."/>
            <person name="Pajuelo D."/>
            <person name="Ebbesson L."/>
            <person name="Teles M."/>
            <person name="MacKenzie S."/>
            <person name="Amaro C."/>
        </authorList>
    </citation>
    <scope>NUCLEOTIDE SEQUENCE</scope>
</reference>
<proteinExistence type="predicted"/>
<evidence type="ECO:0000313" key="1">
    <source>
        <dbReference type="EMBL" id="JAH67652.1"/>
    </source>
</evidence>
<accession>A0A0E9UPC6</accession>
<protein>
    <submittedName>
        <fullName evidence="1">Uncharacterized protein</fullName>
    </submittedName>
</protein>
<dbReference type="EMBL" id="GBXM01040925">
    <property type="protein sequence ID" value="JAH67652.1"/>
    <property type="molecule type" value="Transcribed_RNA"/>
</dbReference>
<organism evidence="1">
    <name type="scientific">Anguilla anguilla</name>
    <name type="common">European freshwater eel</name>
    <name type="synonym">Muraena anguilla</name>
    <dbReference type="NCBI Taxonomy" id="7936"/>
    <lineage>
        <taxon>Eukaryota</taxon>
        <taxon>Metazoa</taxon>
        <taxon>Chordata</taxon>
        <taxon>Craniata</taxon>
        <taxon>Vertebrata</taxon>
        <taxon>Euteleostomi</taxon>
        <taxon>Actinopterygii</taxon>
        <taxon>Neopterygii</taxon>
        <taxon>Teleostei</taxon>
        <taxon>Anguilliformes</taxon>
        <taxon>Anguillidae</taxon>
        <taxon>Anguilla</taxon>
    </lineage>
</organism>
<sequence length="45" mass="5230">MHKKRLELILGVAFTFGVCCSYLSQIIGCIKINCLIHFHKARMHR</sequence>
<reference evidence="1" key="1">
    <citation type="submission" date="2014-11" db="EMBL/GenBank/DDBJ databases">
        <authorList>
            <person name="Amaro Gonzalez C."/>
        </authorList>
    </citation>
    <scope>NUCLEOTIDE SEQUENCE</scope>
</reference>